<dbReference type="WBParaSite" id="JU765_v2.g13221.t1">
    <property type="protein sequence ID" value="JU765_v2.g13221.t1"/>
    <property type="gene ID" value="JU765_v2.g13221"/>
</dbReference>
<organism evidence="1 2">
    <name type="scientific">Panagrolaimus sp. JU765</name>
    <dbReference type="NCBI Taxonomy" id="591449"/>
    <lineage>
        <taxon>Eukaryota</taxon>
        <taxon>Metazoa</taxon>
        <taxon>Ecdysozoa</taxon>
        <taxon>Nematoda</taxon>
        <taxon>Chromadorea</taxon>
        <taxon>Rhabditida</taxon>
        <taxon>Tylenchina</taxon>
        <taxon>Panagrolaimomorpha</taxon>
        <taxon>Panagrolaimoidea</taxon>
        <taxon>Panagrolaimidae</taxon>
        <taxon>Panagrolaimus</taxon>
    </lineage>
</organism>
<accession>A0AC34Q5U2</accession>
<dbReference type="Proteomes" id="UP000887576">
    <property type="component" value="Unplaced"/>
</dbReference>
<proteinExistence type="predicted"/>
<protein>
    <submittedName>
        <fullName evidence="2">Uncharacterized protein</fullName>
    </submittedName>
</protein>
<evidence type="ECO:0000313" key="2">
    <source>
        <dbReference type="WBParaSite" id="JU765_v2.g13221.t1"/>
    </source>
</evidence>
<sequence>MNFQDLPKMEEMMEAIKYESILTKIVAIAYINFLRFILNCFNTSSLYFFPCLLSVNFPSHLLNILLPKYFRIFISKNL</sequence>
<evidence type="ECO:0000313" key="1">
    <source>
        <dbReference type="Proteomes" id="UP000887576"/>
    </source>
</evidence>
<reference evidence="2" key="1">
    <citation type="submission" date="2022-11" db="UniProtKB">
        <authorList>
            <consortium name="WormBaseParasite"/>
        </authorList>
    </citation>
    <scope>IDENTIFICATION</scope>
</reference>
<name>A0AC34Q5U2_9BILA</name>